<keyword evidence="3" id="KW-1185">Reference proteome</keyword>
<protein>
    <submittedName>
        <fullName evidence="2">Uncharacterized protein</fullName>
    </submittedName>
</protein>
<feature type="compositionally biased region" description="Low complexity" evidence="1">
    <location>
        <begin position="22"/>
        <end position="36"/>
    </location>
</feature>
<sequence length="79" mass="8186">MTGARGKPSEFARASGINRTRSTPGSGADTTSTSDSPHTRTSDPCPPAAATPPLSTANEENLMMLPSVARRECAQRVNG</sequence>
<accession>A0ABQ2SRN2</accession>
<evidence type="ECO:0000313" key="2">
    <source>
        <dbReference type="EMBL" id="GGS35867.1"/>
    </source>
</evidence>
<evidence type="ECO:0000313" key="3">
    <source>
        <dbReference type="Proteomes" id="UP000620633"/>
    </source>
</evidence>
<comment type="caution">
    <text evidence="2">The sequence shown here is derived from an EMBL/GenBank/DDBJ whole genome shotgun (WGS) entry which is preliminary data.</text>
</comment>
<dbReference type="EMBL" id="BMQO01000018">
    <property type="protein sequence ID" value="GGS35867.1"/>
    <property type="molecule type" value="Genomic_DNA"/>
</dbReference>
<reference evidence="3" key="1">
    <citation type="journal article" date="2019" name="Int. J. Syst. Evol. Microbiol.">
        <title>The Global Catalogue of Microorganisms (GCM) 10K type strain sequencing project: providing services to taxonomists for standard genome sequencing and annotation.</title>
        <authorList>
            <consortium name="The Broad Institute Genomics Platform"/>
            <consortium name="The Broad Institute Genome Sequencing Center for Infectious Disease"/>
            <person name="Wu L."/>
            <person name="Ma J."/>
        </authorList>
    </citation>
    <scope>NUCLEOTIDE SEQUENCE [LARGE SCALE GENOMIC DNA]</scope>
    <source>
        <strain evidence="3">JCM 31406</strain>
    </source>
</reference>
<feature type="region of interest" description="Disordered" evidence="1">
    <location>
        <begin position="1"/>
        <end position="79"/>
    </location>
</feature>
<gene>
    <name evidence="2" type="ORF">GCM10008961_29360</name>
</gene>
<dbReference type="Proteomes" id="UP000620633">
    <property type="component" value="Unassembled WGS sequence"/>
</dbReference>
<name>A0ABQ2SRN2_9DEIO</name>
<proteinExistence type="predicted"/>
<evidence type="ECO:0000256" key="1">
    <source>
        <dbReference type="SAM" id="MobiDB-lite"/>
    </source>
</evidence>
<organism evidence="2 3">
    <name type="scientific">Deinococcus knuensis</name>
    <dbReference type="NCBI Taxonomy" id="1837380"/>
    <lineage>
        <taxon>Bacteria</taxon>
        <taxon>Thermotogati</taxon>
        <taxon>Deinococcota</taxon>
        <taxon>Deinococci</taxon>
        <taxon>Deinococcales</taxon>
        <taxon>Deinococcaceae</taxon>
        <taxon>Deinococcus</taxon>
    </lineage>
</organism>
<feature type="compositionally biased region" description="Basic and acidic residues" evidence="1">
    <location>
        <begin position="69"/>
        <end position="79"/>
    </location>
</feature>